<dbReference type="EMBL" id="JBJJXI010000054">
    <property type="protein sequence ID" value="KAL3400062.1"/>
    <property type="molecule type" value="Genomic_DNA"/>
</dbReference>
<organism evidence="2 3">
    <name type="scientific">Trichogramma kaykai</name>
    <dbReference type="NCBI Taxonomy" id="54128"/>
    <lineage>
        <taxon>Eukaryota</taxon>
        <taxon>Metazoa</taxon>
        <taxon>Ecdysozoa</taxon>
        <taxon>Arthropoda</taxon>
        <taxon>Hexapoda</taxon>
        <taxon>Insecta</taxon>
        <taxon>Pterygota</taxon>
        <taxon>Neoptera</taxon>
        <taxon>Endopterygota</taxon>
        <taxon>Hymenoptera</taxon>
        <taxon>Apocrita</taxon>
        <taxon>Proctotrupomorpha</taxon>
        <taxon>Chalcidoidea</taxon>
        <taxon>Trichogrammatidae</taxon>
        <taxon>Trichogramma</taxon>
    </lineage>
</organism>
<reference evidence="2 3" key="1">
    <citation type="journal article" date="2024" name="bioRxiv">
        <title>A reference genome for Trichogramma kaykai: A tiny desert-dwelling parasitoid wasp with competing sex-ratio distorters.</title>
        <authorList>
            <person name="Culotta J."/>
            <person name="Lindsey A.R."/>
        </authorList>
    </citation>
    <scope>NUCLEOTIDE SEQUENCE [LARGE SCALE GENOMIC DNA]</scope>
    <source>
        <strain evidence="2 3">KSX58</strain>
    </source>
</reference>
<keyword evidence="1" id="KW-0472">Membrane</keyword>
<evidence type="ECO:0000256" key="1">
    <source>
        <dbReference type="SAM" id="Phobius"/>
    </source>
</evidence>
<proteinExistence type="predicted"/>
<accession>A0ABD2X5B1</accession>
<protein>
    <submittedName>
        <fullName evidence="2">Uncharacterized protein</fullName>
    </submittedName>
</protein>
<keyword evidence="3" id="KW-1185">Reference proteome</keyword>
<sequence length="143" mass="17070">MPSNMLVLRASPTILLEKRTQHISSDMRTPLRAETLNELSRRCSSSLQRYIYRRCTFTNLLRHCVPTSAHRGKIEFDLRCYRLRRGLGFLDYSINPLLRTRQQRVTLEYLRMQELIIFFCIFSVPVYFIRWLFLMTGDSVGMR</sequence>
<keyword evidence="1" id="KW-1133">Transmembrane helix</keyword>
<evidence type="ECO:0000313" key="2">
    <source>
        <dbReference type="EMBL" id="KAL3400062.1"/>
    </source>
</evidence>
<feature type="transmembrane region" description="Helical" evidence="1">
    <location>
        <begin position="115"/>
        <end position="133"/>
    </location>
</feature>
<gene>
    <name evidence="2" type="ORF">TKK_006672</name>
</gene>
<dbReference type="Proteomes" id="UP001627154">
    <property type="component" value="Unassembled WGS sequence"/>
</dbReference>
<dbReference type="AlphaFoldDB" id="A0ABD2X5B1"/>
<evidence type="ECO:0000313" key="3">
    <source>
        <dbReference type="Proteomes" id="UP001627154"/>
    </source>
</evidence>
<name>A0ABD2X5B1_9HYME</name>
<comment type="caution">
    <text evidence="2">The sequence shown here is derived from an EMBL/GenBank/DDBJ whole genome shotgun (WGS) entry which is preliminary data.</text>
</comment>
<keyword evidence="1" id="KW-0812">Transmembrane</keyword>